<sequence>MKISKLILACLVGGMAGNIFAESTKISCTVKSVLLGKNTYEIEFDDNDRQSILVNGDDVKYSAVGNYSSWGEDRAKLLDFDNTHIVFMLNKYTVGSHHDMVSHEYYFTIDREDGSMKFDYEKPFQGVNETSYGKCVKAEDVVRKF</sequence>
<accession>A0A9X1WWP7</accession>
<keyword evidence="1" id="KW-0732">Signal</keyword>
<name>A0A9X1WWP7_9GAMM</name>
<feature type="signal peptide" evidence="1">
    <location>
        <begin position="1"/>
        <end position="21"/>
    </location>
</feature>
<evidence type="ECO:0000313" key="2">
    <source>
        <dbReference type="EMBL" id="MCJ8146554.1"/>
    </source>
</evidence>
<comment type="caution">
    <text evidence="2">The sequence shown here is derived from an EMBL/GenBank/DDBJ whole genome shotgun (WGS) entry which is preliminary data.</text>
</comment>
<dbReference type="RefSeq" id="WP_241571235.1">
    <property type="nucleotide sequence ID" value="NZ_JAKUML010000008.1"/>
</dbReference>
<evidence type="ECO:0000313" key="3">
    <source>
        <dbReference type="Proteomes" id="UP001139701"/>
    </source>
</evidence>
<proteinExistence type="predicted"/>
<protein>
    <submittedName>
        <fullName evidence="2">Uncharacterized protein</fullName>
    </submittedName>
</protein>
<organism evidence="2 3">
    <name type="scientific">Acinetobacter sedimenti</name>
    <dbReference type="NCBI Taxonomy" id="2919922"/>
    <lineage>
        <taxon>Bacteria</taxon>
        <taxon>Pseudomonadati</taxon>
        <taxon>Pseudomonadota</taxon>
        <taxon>Gammaproteobacteria</taxon>
        <taxon>Moraxellales</taxon>
        <taxon>Moraxellaceae</taxon>
        <taxon>Acinetobacter</taxon>
    </lineage>
</organism>
<dbReference type="Proteomes" id="UP001139701">
    <property type="component" value="Unassembled WGS sequence"/>
</dbReference>
<gene>
    <name evidence="2" type="ORF">MKI79_06515</name>
</gene>
<keyword evidence="3" id="KW-1185">Reference proteome</keyword>
<reference evidence="2" key="1">
    <citation type="submission" date="2022-02" db="EMBL/GenBank/DDBJ databases">
        <title>Acinetobacter A3.8 sp. nov., isolated from Sediment (Zhairuo Island).</title>
        <authorList>
            <person name="Zheng K."/>
        </authorList>
    </citation>
    <scope>NUCLEOTIDE SEQUENCE</scope>
    <source>
        <strain evidence="2">A3.8</strain>
    </source>
</reference>
<dbReference type="EMBL" id="JAKUML010000008">
    <property type="protein sequence ID" value="MCJ8146554.1"/>
    <property type="molecule type" value="Genomic_DNA"/>
</dbReference>
<feature type="chain" id="PRO_5040737911" evidence="1">
    <location>
        <begin position="22"/>
        <end position="145"/>
    </location>
</feature>
<dbReference type="AlphaFoldDB" id="A0A9X1WWP7"/>
<evidence type="ECO:0000256" key="1">
    <source>
        <dbReference type="SAM" id="SignalP"/>
    </source>
</evidence>